<sequence length="122" mass="13558">MGFKTGMIEGTNIVRIDLVGAVTFDERIQAIHQVCTEHYKVQAKLKILIDARQVSKELTQSEQVILGTYAASREELKNASVAVLVVASQIVHSQAIQKSSELGHEIKLFHTESEALIWLNSK</sequence>
<reference evidence="1 2" key="1">
    <citation type="submission" date="2023-09" db="EMBL/GenBank/DDBJ databases">
        <authorList>
            <person name="Rey-Velasco X."/>
        </authorList>
    </citation>
    <scope>NUCLEOTIDE SEQUENCE [LARGE SCALE GENOMIC DNA]</scope>
    <source>
        <strain evidence="1 2">W431</strain>
    </source>
</reference>
<gene>
    <name evidence="1" type="ORF">RM573_16820</name>
</gene>
<accession>A0ABU3A8G9</accession>
<dbReference type="EMBL" id="JAVRIF010000013">
    <property type="protein sequence ID" value="MDT0605266.1"/>
    <property type="molecule type" value="Genomic_DNA"/>
</dbReference>
<organism evidence="1 2">
    <name type="scientific">Thalassotalea castellviae</name>
    <dbReference type="NCBI Taxonomy" id="3075612"/>
    <lineage>
        <taxon>Bacteria</taxon>
        <taxon>Pseudomonadati</taxon>
        <taxon>Pseudomonadota</taxon>
        <taxon>Gammaproteobacteria</taxon>
        <taxon>Alteromonadales</taxon>
        <taxon>Colwelliaceae</taxon>
        <taxon>Thalassotalea</taxon>
    </lineage>
</organism>
<evidence type="ECO:0000313" key="2">
    <source>
        <dbReference type="Proteomes" id="UP001266357"/>
    </source>
</evidence>
<evidence type="ECO:0000313" key="1">
    <source>
        <dbReference type="EMBL" id="MDT0605266.1"/>
    </source>
</evidence>
<protein>
    <recommendedName>
        <fullName evidence="3">STAS/SEC14 domain-containing protein</fullName>
    </recommendedName>
</protein>
<dbReference type="Proteomes" id="UP001266357">
    <property type="component" value="Unassembled WGS sequence"/>
</dbReference>
<dbReference type="RefSeq" id="WP_311584767.1">
    <property type="nucleotide sequence ID" value="NZ_JAVRIF010000013.1"/>
</dbReference>
<proteinExistence type="predicted"/>
<evidence type="ECO:0008006" key="3">
    <source>
        <dbReference type="Google" id="ProtNLM"/>
    </source>
</evidence>
<comment type="caution">
    <text evidence="1">The sequence shown here is derived from an EMBL/GenBank/DDBJ whole genome shotgun (WGS) entry which is preliminary data.</text>
</comment>
<name>A0ABU3A8G9_9GAMM</name>
<keyword evidence="2" id="KW-1185">Reference proteome</keyword>